<proteinExistence type="predicted"/>
<dbReference type="Proteomes" id="UP000776276">
    <property type="component" value="Unassembled WGS sequence"/>
</dbReference>
<evidence type="ECO:0000313" key="1">
    <source>
        <dbReference type="EMBL" id="MBU3076368.1"/>
    </source>
</evidence>
<organism evidence="1 2">
    <name type="scientific">Sphingomonas quercus</name>
    <dbReference type="NCBI Taxonomy" id="2842451"/>
    <lineage>
        <taxon>Bacteria</taxon>
        <taxon>Pseudomonadati</taxon>
        <taxon>Pseudomonadota</taxon>
        <taxon>Alphaproteobacteria</taxon>
        <taxon>Sphingomonadales</taxon>
        <taxon>Sphingomonadaceae</taxon>
        <taxon>Sphingomonas</taxon>
    </lineage>
</organism>
<comment type="caution">
    <text evidence="1">The sequence shown here is derived from an EMBL/GenBank/DDBJ whole genome shotgun (WGS) entry which is preliminary data.</text>
</comment>
<reference evidence="1 2" key="1">
    <citation type="submission" date="2021-06" db="EMBL/GenBank/DDBJ databases">
        <title>Sphingomonas sp. XMGL2, whole genome shotgun sequencing project.</title>
        <authorList>
            <person name="Zhao G."/>
            <person name="Shen L."/>
        </authorList>
    </citation>
    <scope>NUCLEOTIDE SEQUENCE [LARGE SCALE GENOMIC DNA]</scope>
    <source>
        <strain evidence="1 2">XMGL2</strain>
    </source>
</reference>
<protein>
    <submittedName>
        <fullName evidence="1">Uncharacterized protein</fullName>
    </submittedName>
</protein>
<evidence type="ECO:0000313" key="2">
    <source>
        <dbReference type="Proteomes" id="UP000776276"/>
    </source>
</evidence>
<accession>A0ABS6BDH3</accession>
<name>A0ABS6BDH3_9SPHN</name>
<sequence>MSRPLLILILLIVIVIGGAIALASRNHEVPQTRVEKDVLNDAAAK</sequence>
<dbReference type="RefSeq" id="WP_216318429.1">
    <property type="nucleotide sequence ID" value="NZ_JAHKRT010000001.1"/>
</dbReference>
<keyword evidence="2" id="KW-1185">Reference proteome</keyword>
<dbReference type="EMBL" id="JAHKRT010000001">
    <property type="protein sequence ID" value="MBU3076368.1"/>
    <property type="molecule type" value="Genomic_DNA"/>
</dbReference>
<gene>
    <name evidence="1" type="ORF">KOF26_00700</name>
</gene>